<dbReference type="EMBL" id="BKAX01000001">
    <property type="protein sequence ID" value="GEQ04598.1"/>
    <property type="molecule type" value="Genomic_DNA"/>
</dbReference>
<dbReference type="RefSeq" id="WP_042739710.1">
    <property type="nucleotide sequence ID" value="NZ_BKAX01000001.1"/>
</dbReference>
<keyword evidence="1" id="KW-1133">Transmembrane helix</keyword>
<feature type="transmembrane region" description="Helical" evidence="1">
    <location>
        <begin position="12"/>
        <end position="30"/>
    </location>
</feature>
<keyword evidence="5" id="KW-1185">Reference proteome</keyword>
<dbReference type="Proteomes" id="UP000321057">
    <property type="component" value="Unassembled WGS sequence"/>
</dbReference>
<name>A0A0D0SEP6_STAGA</name>
<reference evidence="3 4" key="1">
    <citation type="submission" date="2018-06" db="EMBL/GenBank/DDBJ databases">
        <authorList>
            <consortium name="Pathogen Informatics"/>
            <person name="Doyle S."/>
        </authorList>
    </citation>
    <scope>NUCLEOTIDE SEQUENCE [LARGE SCALE GENOMIC DNA]</scope>
    <source>
        <strain evidence="3 4">NCTC12195</strain>
    </source>
</reference>
<evidence type="ECO:0000313" key="3">
    <source>
        <dbReference type="EMBL" id="SUM32176.1"/>
    </source>
</evidence>
<feature type="transmembrane region" description="Helical" evidence="1">
    <location>
        <begin position="83"/>
        <end position="104"/>
    </location>
</feature>
<organism evidence="3 4">
    <name type="scientific">Staphylococcus gallinarum</name>
    <dbReference type="NCBI Taxonomy" id="1293"/>
    <lineage>
        <taxon>Bacteria</taxon>
        <taxon>Bacillati</taxon>
        <taxon>Bacillota</taxon>
        <taxon>Bacilli</taxon>
        <taxon>Bacillales</taxon>
        <taxon>Staphylococcaceae</taxon>
        <taxon>Staphylococcus</taxon>
    </lineage>
</organism>
<evidence type="ECO:0008006" key="6">
    <source>
        <dbReference type="Google" id="ProtNLM"/>
    </source>
</evidence>
<dbReference type="AlphaFoldDB" id="A0A0D0SEP6"/>
<gene>
    <name evidence="2" type="primary">yybC</name>
    <name evidence="3" type="ORF">NCTC12195_01617</name>
    <name evidence="2" type="ORF">SGA02_04260</name>
</gene>
<keyword evidence="1" id="KW-0812">Transmembrane</keyword>
<evidence type="ECO:0000256" key="1">
    <source>
        <dbReference type="SAM" id="Phobius"/>
    </source>
</evidence>
<dbReference type="Proteomes" id="UP000255277">
    <property type="component" value="Unassembled WGS sequence"/>
</dbReference>
<dbReference type="EMBL" id="UHDK01000001">
    <property type="protein sequence ID" value="SUM32176.1"/>
    <property type="molecule type" value="Genomic_DNA"/>
</dbReference>
<accession>A0A0D0SEP6</accession>
<evidence type="ECO:0000313" key="4">
    <source>
        <dbReference type="Proteomes" id="UP000255277"/>
    </source>
</evidence>
<dbReference type="OrthoDB" id="7062363at2"/>
<feature type="transmembrane region" description="Helical" evidence="1">
    <location>
        <begin position="42"/>
        <end position="62"/>
    </location>
</feature>
<dbReference type="STRING" id="1293.SH09_11075"/>
<dbReference type="InterPro" id="IPR021529">
    <property type="entry name" value="DUF2798"/>
</dbReference>
<protein>
    <recommendedName>
        <fullName evidence="6">DUF2798 domain-containing protein</fullName>
    </recommendedName>
</protein>
<evidence type="ECO:0000313" key="5">
    <source>
        <dbReference type="Proteomes" id="UP000321057"/>
    </source>
</evidence>
<dbReference type="Pfam" id="PF11391">
    <property type="entry name" value="DUF2798"/>
    <property type="match status" value="2"/>
</dbReference>
<keyword evidence="1" id="KW-0472">Membrane</keyword>
<feature type="transmembrane region" description="Helical" evidence="1">
    <location>
        <begin position="129"/>
        <end position="148"/>
    </location>
</feature>
<sequence length="161" mass="18232">MPTTKKESFQFGFIMCFGMVFLMTIYNLCINGTITKVSFLDVIYNFIIAFVLAFILDLFIVGPSAKKVALYLTVKSDKKIFKILAISICMVFGMAGCMSIYGLISDYIHNGFHSNAVILDYLSVFSKNVIFALPLQIIIMGPLVRYIFINYIKNNKIITEQ</sequence>
<proteinExistence type="predicted"/>
<evidence type="ECO:0000313" key="2">
    <source>
        <dbReference type="EMBL" id="GEQ04598.1"/>
    </source>
</evidence>
<reference evidence="2 5" key="2">
    <citation type="submission" date="2019-07" db="EMBL/GenBank/DDBJ databases">
        <title>Whole genome shotgun sequence of Staphylococcus gallinarum NBRC 109767.</title>
        <authorList>
            <person name="Hosoyama A."/>
            <person name="Uohara A."/>
            <person name="Ohji S."/>
            <person name="Ichikawa N."/>
        </authorList>
    </citation>
    <scope>NUCLEOTIDE SEQUENCE [LARGE SCALE GENOMIC DNA]</scope>
    <source>
        <strain evidence="2 5">NBRC 109767</strain>
    </source>
</reference>